<dbReference type="InterPro" id="IPR036535">
    <property type="entry name" value="STAT_N_sf"/>
</dbReference>
<dbReference type="InterPro" id="IPR001217">
    <property type="entry name" value="STAT"/>
</dbReference>
<dbReference type="AlphaFoldDB" id="A0A803Y7Y3"/>
<reference evidence="3" key="3">
    <citation type="submission" date="2025-09" db="UniProtKB">
        <authorList>
            <consortium name="Ensembl"/>
        </authorList>
    </citation>
    <scope>IDENTIFICATION</scope>
</reference>
<evidence type="ECO:0000313" key="4">
    <source>
        <dbReference type="Proteomes" id="UP000001645"/>
    </source>
</evidence>
<dbReference type="GeneTree" id="ENSGT01040000244504"/>
<feature type="domain" description="STAT transcription factor protein interaction" evidence="2">
    <location>
        <begin position="2"/>
        <end position="45"/>
    </location>
</feature>
<evidence type="ECO:0000313" key="3">
    <source>
        <dbReference type="Ensembl" id="ENSMGAP00000027880.1"/>
    </source>
</evidence>
<dbReference type="PANTHER" id="PTHR11801">
    <property type="entry name" value="SIGNAL TRANSDUCER AND ACTIVATOR OF TRANSCRIPTION"/>
    <property type="match status" value="1"/>
</dbReference>
<keyword evidence="4" id="KW-1185">Reference proteome</keyword>
<proteinExistence type="predicted"/>
<sequence>MAQWQEVQQLPPTYLERVHQLYTNTALPMTVRQSLADWIEDQDWYGGHRGMGRIPC</sequence>
<evidence type="ECO:0000256" key="1">
    <source>
        <dbReference type="ARBA" id="ARBA00022999"/>
    </source>
</evidence>
<dbReference type="Pfam" id="PF02865">
    <property type="entry name" value="STAT_int"/>
    <property type="match status" value="1"/>
</dbReference>
<name>A0A803Y7Y3_MELGA</name>
<organism evidence="3 4">
    <name type="scientific">Meleagris gallopavo</name>
    <name type="common">Wild turkey</name>
    <dbReference type="NCBI Taxonomy" id="9103"/>
    <lineage>
        <taxon>Eukaryota</taxon>
        <taxon>Metazoa</taxon>
        <taxon>Chordata</taxon>
        <taxon>Craniata</taxon>
        <taxon>Vertebrata</taxon>
        <taxon>Euteleostomi</taxon>
        <taxon>Archelosauria</taxon>
        <taxon>Archosauria</taxon>
        <taxon>Dinosauria</taxon>
        <taxon>Saurischia</taxon>
        <taxon>Theropoda</taxon>
        <taxon>Coelurosauria</taxon>
        <taxon>Aves</taxon>
        <taxon>Neognathae</taxon>
        <taxon>Galloanserae</taxon>
        <taxon>Galliformes</taxon>
        <taxon>Phasianidae</taxon>
        <taxon>Meleagridinae</taxon>
        <taxon>Meleagris</taxon>
    </lineage>
</organism>
<dbReference type="SUPFAM" id="SSF48092">
    <property type="entry name" value="Transcription factor STAT-4 N-domain"/>
    <property type="match status" value="1"/>
</dbReference>
<accession>A0A803Y7Y3</accession>
<dbReference type="InterPro" id="IPR013799">
    <property type="entry name" value="STAT_TF_prot_interaction"/>
</dbReference>
<dbReference type="InParanoid" id="A0A803Y7Y3"/>
<dbReference type="Gene3D" id="1.10.532.10">
    <property type="entry name" value="STAT transcription factor, N-terminal domain"/>
    <property type="match status" value="1"/>
</dbReference>
<protein>
    <recommendedName>
        <fullName evidence="2">STAT transcription factor protein interaction domain-containing protein</fullName>
    </recommendedName>
</protein>
<dbReference type="GO" id="GO:0003700">
    <property type="term" value="F:DNA-binding transcription factor activity"/>
    <property type="evidence" value="ECO:0007669"/>
    <property type="project" value="InterPro"/>
</dbReference>
<reference evidence="3" key="2">
    <citation type="submission" date="2025-08" db="UniProtKB">
        <authorList>
            <consortium name="Ensembl"/>
        </authorList>
    </citation>
    <scope>IDENTIFICATION</scope>
</reference>
<keyword evidence="1" id="KW-0727">SH2 domain</keyword>
<dbReference type="Proteomes" id="UP000001645">
    <property type="component" value="Unplaced"/>
</dbReference>
<evidence type="ECO:0000259" key="2">
    <source>
        <dbReference type="Pfam" id="PF02865"/>
    </source>
</evidence>
<dbReference type="GO" id="GO:0007165">
    <property type="term" value="P:signal transduction"/>
    <property type="evidence" value="ECO:0007669"/>
    <property type="project" value="InterPro"/>
</dbReference>
<reference evidence="3" key="1">
    <citation type="journal article" date="2010" name="PLoS Biol.">
        <title>Multi-platform next-generation sequencing of the domestic turkey (Meleagris gallopavo): genome assembly and analysis.</title>
        <authorList>
            <person name="Dalloul R.A."/>
            <person name="Long J.A."/>
            <person name="Zimin A.V."/>
            <person name="Aslam L."/>
            <person name="Beal K."/>
            <person name="Blomberg L.A."/>
            <person name="Bouffard P."/>
            <person name="Burt D.W."/>
            <person name="Crasta O."/>
            <person name="Crooijmans R.P."/>
            <person name="Cooper K."/>
            <person name="Coulombe R.A."/>
            <person name="De S."/>
            <person name="Delany M.E."/>
            <person name="Dodgson J.B."/>
            <person name="Dong J.J."/>
            <person name="Evans C."/>
            <person name="Frederickson K.M."/>
            <person name="Flicek P."/>
            <person name="Florea L."/>
            <person name="Folkerts O."/>
            <person name="Groenen M.A."/>
            <person name="Harkins T.T."/>
            <person name="Herrero J."/>
            <person name="Hoffmann S."/>
            <person name="Megens H.J."/>
            <person name="Jiang A."/>
            <person name="de Jong P."/>
            <person name="Kaiser P."/>
            <person name="Kim H."/>
            <person name="Kim K.W."/>
            <person name="Kim S."/>
            <person name="Langenberger D."/>
            <person name="Lee M.K."/>
            <person name="Lee T."/>
            <person name="Mane S."/>
            <person name="Marcais G."/>
            <person name="Marz M."/>
            <person name="McElroy A.P."/>
            <person name="Modise T."/>
            <person name="Nefedov M."/>
            <person name="Notredame C."/>
            <person name="Paton I.R."/>
            <person name="Payne W.S."/>
            <person name="Pertea G."/>
            <person name="Prickett D."/>
            <person name="Puiu D."/>
            <person name="Qioa D."/>
            <person name="Raineri E."/>
            <person name="Ruffier M."/>
            <person name="Salzberg S.L."/>
            <person name="Schatz M.C."/>
            <person name="Scheuring C."/>
            <person name="Schmidt C.J."/>
            <person name="Schroeder S."/>
            <person name="Searle S.M."/>
            <person name="Smith E.J."/>
            <person name="Smith J."/>
            <person name="Sonstegard T.S."/>
            <person name="Stadler P.F."/>
            <person name="Tafer H."/>
            <person name="Tu Z.J."/>
            <person name="Van Tassell C.P."/>
            <person name="Vilella A.J."/>
            <person name="Williams K.P."/>
            <person name="Yorke J.A."/>
            <person name="Zhang L."/>
            <person name="Zhang H.B."/>
            <person name="Zhang X."/>
            <person name="Zhang Y."/>
            <person name="Reed K.M."/>
        </authorList>
    </citation>
    <scope>NUCLEOTIDE SEQUENCE [LARGE SCALE GENOMIC DNA]</scope>
</reference>
<dbReference type="Ensembl" id="ENSMGAT00000024719.1">
    <property type="protein sequence ID" value="ENSMGAP00000027880.1"/>
    <property type="gene ID" value="ENSMGAG00000020640.1"/>
</dbReference>